<feature type="transmembrane region" description="Helical" evidence="1">
    <location>
        <begin position="323"/>
        <end position="345"/>
    </location>
</feature>
<feature type="transmembrane region" description="Helical" evidence="1">
    <location>
        <begin position="727"/>
        <end position="748"/>
    </location>
</feature>
<keyword evidence="3" id="KW-1185">Reference proteome</keyword>
<comment type="caution">
    <text evidence="2">The sequence shown here is derived from an EMBL/GenBank/DDBJ whole genome shotgun (WGS) entry which is preliminary data.</text>
</comment>
<feature type="transmembrane region" description="Helical" evidence="1">
    <location>
        <begin position="606"/>
        <end position="626"/>
    </location>
</feature>
<evidence type="ECO:0000313" key="3">
    <source>
        <dbReference type="Proteomes" id="UP001408789"/>
    </source>
</evidence>
<feature type="transmembrane region" description="Helical" evidence="1">
    <location>
        <begin position="698"/>
        <end position="715"/>
    </location>
</feature>
<evidence type="ECO:0008006" key="4">
    <source>
        <dbReference type="Google" id="ProtNLM"/>
    </source>
</evidence>
<feature type="transmembrane region" description="Helical" evidence="1">
    <location>
        <begin position="128"/>
        <end position="148"/>
    </location>
</feature>
<evidence type="ECO:0000313" key="2">
    <source>
        <dbReference type="EMBL" id="KAK9060874.1"/>
    </source>
</evidence>
<name>A0AAP0CQ76_9ASTR</name>
<dbReference type="EMBL" id="JBCNJP010000019">
    <property type="protein sequence ID" value="KAK9060874.1"/>
    <property type="molecule type" value="Genomic_DNA"/>
</dbReference>
<keyword evidence="1" id="KW-0472">Membrane</keyword>
<organism evidence="2 3">
    <name type="scientific">Deinandra increscens subsp. villosa</name>
    <dbReference type="NCBI Taxonomy" id="3103831"/>
    <lineage>
        <taxon>Eukaryota</taxon>
        <taxon>Viridiplantae</taxon>
        <taxon>Streptophyta</taxon>
        <taxon>Embryophyta</taxon>
        <taxon>Tracheophyta</taxon>
        <taxon>Spermatophyta</taxon>
        <taxon>Magnoliopsida</taxon>
        <taxon>eudicotyledons</taxon>
        <taxon>Gunneridae</taxon>
        <taxon>Pentapetalae</taxon>
        <taxon>asterids</taxon>
        <taxon>campanulids</taxon>
        <taxon>Asterales</taxon>
        <taxon>Asteraceae</taxon>
        <taxon>Asteroideae</taxon>
        <taxon>Heliantheae alliance</taxon>
        <taxon>Madieae</taxon>
        <taxon>Madiinae</taxon>
        <taxon>Deinandra</taxon>
    </lineage>
</organism>
<feature type="transmembrane region" description="Helical" evidence="1">
    <location>
        <begin position="386"/>
        <end position="407"/>
    </location>
</feature>
<dbReference type="AlphaFoldDB" id="A0AAP0CQ76"/>
<dbReference type="PANTHER" id="PTHR34289:SF3">
    <property type="entry name" value="PROTEIN, PUTATIVE (DUF819)-RELATED"/>
    <property type="match status" value="1"/>
</dbReference>
<feature type="transmembrane region" description="Helical" evidence="1">
    <location>
        <begin position="632"/>
        <end position="652"/>
    </location>
</feature>
<dbReference type="Proteomes" id="UP001408789">
    <property type="component" value="Unassembled WGS sequence"/>
</dbReference>
<feature type="transmembrane region" description="Helical" evidence="1">
    <location>
        <begin position="357"/>
        <end position="380"/>
    </location>
</feature>
<accession>A0AAP0CQ76</accession>
<feature type="transmembrane region" description="Helical" evidence="1">
    <location>
        <begin position="664"/>
        <end position="686"/>
    </location>
</feature>
<feature type="transmembrane region" description="Helical" evidence="1">
    <location>
        <begin position="836"/>
        <end position="857"/>
    </location>
</feature>
<keyword evidence="1" id="KW-0812">Transmembrane</keyword>
<protein>
    <recommendedName>
        <fullName evidence="4">Membrane protein YjcL</fullName>
    </recommendedName>
</protein>
<dbReference type="PANTHER" id="PTHR34289">
    <property type="entry name" value="PROTEIN, PUTATIVE (DUF819)-RELATED"/>
    <property type="match status" value="1"/>
</dbReference>
<evidence type="ECO:0000256" key="1">
    <source>
        <dbReference type="SAM" id="Phobius"/>
    </source>
</evidence>
<feature type="transmembrane region" description="Helical" evidence="1">
    <location>
        <begin position="810"/>
        <end position="830"/>
    </location>
</feature>
<dbReference type="Pfam" id="PF05684">
    <property type="entry name" value="DUF819"/>
    <property type="match status" value="2"/>
</dbReference>
<feature type="transmembrane region" description="Helical" evidence="1">
    <location>
        <begin position="864"/>
        <end position="883"/>
    </location>
</feature>
<feature type="transmembrane region" description="Helical" evidence="1">
    <location>
        <begin position="924"/>
        <end position="946"/>
    </location>
</feature>
<feature type="transmembrane region" description="Helical" evidence="1">
    <location>
        <begin position="154"/>
        <end position="174"/>
    </location>
</feature>
<proteinExistence type="predicted"/>
<feature type="transmembrane region" description="Helical" evidence="1">
    <location>
        <begin position="441"/>
        <end position="465"/>
    </location>
</feature>
<gene>
    <name evidence="2" type="ORF">SSX86_018054</name>
</gene>
<reference evidence="2 3" key="1">
    <citation type="submission" date="2024-04" db="EMBL/GenBank/DDBJ databases">
        <title>The reference genome of an endangered Asteraceae, Deinandra increscens subsp. villosa, native to the Central Coast of California.</title>
        <authorList>
            <person name="Guilliams M."/>
            <person name="Hasenstab-Lehman K."/>
            <person name="Meyer R."/>
            <person name="Mcevoy S."/>
        </authorList>
    </citation>
    <scope>NUCLEOTIDE SEQUENCE [LARGE SCALE GENOMIC DNA]</scope>
    <source>
        <tissue evidence="2">Leaf</tissue>
    </source>
</reference>
<feature type="transmembrane region" description="Helical" evidence="1">
    <location>
        <begin position="186"/>
        <end position="208"/>
    </location>
</feature>
<dbReference type="InterPro" id="IPR008537">
    <property type="entry name" value="DUF819"/>
</dbReference>
<keyword evidence="1" id="KW-1133">Transmembrane helix</keyword>
<feature type="transmembrane region" description="Helical" evidence="1">
    <location>
        <begin position="777"/>
        <end position="798"/>
    </location>
</feature>
<feature type="transmembrane region" description="Helical" evidence="1">
    <location>
        <begin position="248"/>
        <end position="271"/>
    </location>
</feature>
<sequence length="949" mass="99991">MMQMQSKSMQLESVIVGVGRMSSHLLHLQLPPTLRWPSQRSSSCRIKPLLRTCCSTDLTPHYPISPNHTSDASPHPLTYSNSSLRCVKVRSSFNFPLISPSDQWGNWTALFSIGAIGSWSEKTTIGNMLSGALMSTLIGLVASNLGIISSEAKAYPIVLEYLLPLAVPLLLFRADMFRVFRSTGKLLLAFLIGSVATTIGTVVAYWMVPMRPLGQEGWKIAAALMGRHIGGAVNYVAIAEALQITPSVLAAGLAADNVICAVYFTTLFALAAKIPAESSASTTDVEEEVKSESGSKLPLLQSATALAVSFAICKLGSFVTKYFAIQGGILPAVTAIVVVLATAFPKQFTHLAPAGEVMALILMQVFFTVVGASGNLWNVISTAPSIFLFALVQLAIHLAVILGLGKVFGFELRLLLLASNANVGGPTTACGMATAKGWSSLVVPSILAGIFGISIATFLGVAFGAKVLQYIYCIIDVLKTNYKLSTSASSLVAKGGKELVSPPSMASLLTAAGTSFRLPCRQYYTHSLISNSKPLQPSLLCPSGRFFVNTCRFSSSPINFNRCVVVARSNLNFPLISPDDHWGTWTALFATGAFGLWSERTKIGRMISAALVSILLGLAASNMGIIPHEASAYSVVMEFLLPLTIPLMLFRADMRDVIKSTGNLLLAFIIGSVATLVGTLVAFLIVPMRSLGQDSWKIASALMASYIGGAINYVAVSDALAVSPSVIAAGVAADNVVCAVYFMVLFALGSKLPAEASTSSKDTVHNLDSGSGDNLPVLQTATALAVSFAICKCATHIIQMLKIQGGNLPAITATVVILATLLPKQIGYLAPAGDAIAAISIQVFFAVLGASGSVWNVINVAPSIFIFAFIQVTVHLVVILGLGKLLNLDLKLLLVASNANIGGPTTASGMATAKGWGSLVVPGILVGIFGISVATYIAYFFGIFVLKRM</sequence>